<dbReference type="STRING" id="1414854.GQ61_08950"/>
<comment type="subunit">
    <text evidence="7">Forms oligomers.</text>
</comment>
<dbReference type="GO" id="GO:0000976">
    <property type="term" value="F:transcription cis-regulatory region binding"/>
    <property type="evidence" value="ECO:0007669"/>
    <property type="project" value="TreeGrafter"/>
</dbReference>
<dbReference type="SUPFAM" id="SSF89447">
    <property type="entry name" value="AbrB/MazE/MraZ-like"/>
    <property type="match status" value="1"/>
</dbReference>
<comment type="similarity">
    <text evidence="7">Belongs to the MraZ family.</text>
</comment>
<dbReference type="NCBIfam" id="NF001477">
    <property type="entry name" value="PRK00326.2-4"/>
    <property type="match status" value="1"/>
</dbReference>
<keyword evidence="6 7" id="KW-0804">Transcription</keyword>
<dbReference type="InterPro" id="IPR038619">
    <property type="entry name" value="MraZ_sf"/>
</dbReference>
<dbReference type="PANTHER" id="PTHR34701:SF1">
    <property type="entry name" value="TRANSCRIPTIONAL REGULATOR MRAZ"/>
    <property type="match status" value="1"/>
</dbReference>
<dbReference type="CDD" id="cd16320">
    <property type="entry name" value="MraZ_N"/>
    <property type="match status" value="1"/>
</dbReference>
<dbReference type="GO" id="GO:0005737">
    <property type="term" value="C:cytoplasm"/>
    <property type="evidence" value="ECO:0007669"/>
    <property type="project" value="UniProtKB-UniRule"/>
</dbReference>
<dbReference type="Gene3D" id="3.40.1550.20">
    <property type="entry name" value="Transcriptional regulator MraZ domain"/>
    <property type="match status" value="1"/>
</dbReference>
<protein>
    <recommendedName>
        <fullName evidence="1 7">Transcriptional regulator MraZ</fullName>
    </recommendedName>
</protein>
<dbReference type="OrthoDB" id="9807753at2"/>
<dbReference type="InterPro" id="IPR035642">
    <property type="entry name" value="MraZ_N"/>
</dbReference>
<evidence type="ECO:0000256" key="3">
    <source>
        <dbReference type="ARBA" id="ARBA00022737"/>
    </source>
</evidence>
<gene>
    <name evidence="7" type="primary">mraZ</name>
    <name evidence="9" type="ORF">GQ61_08950</name>
</gene>
<evidence type="ECO:0000313" key="9">
    <source>
        <dbReference type="EMBL" id="ARN85394.1"/>
    </source>
</evidence>
<evidence type="ECO:0000313" key="10">
    <source>
        <dbReference type="Proteomes" id="UP000237351"/>
    </source>
</evidence>
<dbReference type="GO" id="GO:2000143">
    <property type="term" value="P:negative regulation of DNA-templated transcription initiation"/>
    <property type="evidence" value="ECO:0007669"/>
    <property type="project" value="TreeGrafter"/>
</dbReference>
<dbReference type="InterPro" id="IPR003444">
    <property type="entry name" value="MraZ"/>
</dbReference>
<name>A0A1W6N6B2_9PROT</name>
<evidence type="ECO:0000259" key="8">
    <source>
        <dbReference type="PROSITE" id="PS51740"/>
    </source>
</evidence>
<dbReference type="PANTHER" id="PTHR34701">
    <property type="entry name" value="TRANSCRIPTIONAL REGULATOR MRAZ"/>
    <property type="match status" value="1"/>
</dbReference>
<evidence type="ECO:0000256" key="6">
    <source>
        <dbReference type="ARBA" id="ARBA00023163"/>
    </source>
</evidence>
<dbReference type="AlphaFoldDB" id="A0A1W6N6B2"/>
<dbReference type="Proteomes" id="UP000237351">
    <property type="component" value="Chromosome"/>
</dbReference>
<sequence>MTLFLSTFENKIDKKGRVSVPAAFRAALSSESFQGFVAFRSYKFPAIECCSFSRMQRLSQSVDALDLFSDAQDDLAATIFADAQQIPIDGDGRVILPKMLLDYAHLEEQIAFVGRGATFQIWEPKAFALLQAKARASVKEHQVTVKLRNDLSPGGGTRA</sequence>
<dbReference type="InterPro" id="IPR035644">
    <property type="entry name" value="MraZ_C"/>
</dbReference>
<evidence type="ECO:0000256" key="4">
    <source>
        <dbReference type="ARBA" id="ARBA00023015"/>
    </source>
</evidence>
<dbReference type="RefSeq" id="WP_085784957.1">
    <property type="nucleotide sequence ID" value="NZ_CP008743.1"/>
</dbReference>
<accession>A0A1W6N6B2</accession>
<feature type="domain" description="SpoVT-AbrB" evidence="8">
    <location>
        <begin position="7"/>
        <end position="54"/>
    </location>
</feature>
<evidence type="ECO:0000256" key="2">
    <source>
        <dbReference type="ARBA" id="ARBA00022490"/>
    </source>
</evidence>
<dbReference type="HAMAP" id="MF_01008">
    <property type="entry name" value="MraZ"/>
    <property type="match status" value="1"/>
</dbReference>
<organism evidence="9 10">
    <name type="scientific">Candidatus Nucleicultrix amoebiphila FS5</name>
    <dbReference type="NCBI Taxonomy" id="1414854"/>
    <lineage>
        <taxon>Bacteria</taxon>
        <taxon>Pseudomonadati</taxon>
        <taxon>Pseudomonadota</taxon>
        <taxon>Alphaproteobacteria</taxon>
        <taxon>Holosporales</taxon>
        <taxon>Candidatus Nucleicultricaceae</taxon>
        <taxon>Candidatus Nucleicultrix</taxon>
    </lineage>
</organism>
<dbReference type="KEGG" id="naf:GQ61_08950"/>
<reference evidence="9 10" key="1">
    <citation type="submission" date="2014-06" db="EMBL/GenBank/DDBJ databases">
        <title>The genome of the endonuclear symbiont Nucleicultrix amoebiphila.</title>
        <authorList>
            <person name="Schulz F."/>
            <person name="Horn M."/>
        </authorList>
    </citation>
    <scope>NUCLEOTIDE SEQUENCE [LARGE SCALE GENOMIC DNA]</scope>
    <source>
        <strain evidence="9 10">FS5</strain>
    </source>
</reference>
<proteinExistence type="inferred from homology"/>
<dbReference type="CDD" id="cd16321">
    <property type="entry name" value="MraZ_C"/>
    <property type="match status" value="1"/>
</dbReference>
<dbReference type="InterPro" id="IPR020603">
    <property type="entry name" value="MraZ_dom"/>
</dbReference>
<keyword evidence="2 7" id="KW-0963">Cytoplasm</keyword>
<dbReference type="InterPro" id="IPR007159">
    <property type="entry name" value="SpoVT-AbrB_dom"/>
</dbReference>
<dbReference type="GO" id="GO:0009295">
    <property type="term" value="C:nucleoid"/>
    <property type="evidence" value="ECO:0007669"/>
    <property type="project" value="UniProtKB-SubCell"/>
</dbReference>
<evidence type="ECO:0000256" key="7">
    <source>
        <dbReference type="HAMAP-Rule" id="MF_01008"/>
    </source>
</evidence>
<comment type="subcellular location">
    <subcellularLocation>
        <location evidence="7">Cytoplasm</location>
        <location evidence="7">Nucleoid</location>
    </subcellularLocation>
</comment>
<dbReference type="InterPro" id="IPR037914">
    <property type="entry name" value="SpoVT-AbrB_sf"/>
</dbReference>
<dbReference type="EMBL" id="CP008743">
    <property type="protein sequence ID" value="ARN85394.1"/>
    <property type="molecule type" value="Genomic_DNA"/>
</dbReference>
<evidence type="ECO:0000256" key="5">
    <source>
        <dbReference type="ARBA" id="ARBA00023125"/>
    </source>
</evidence>
<keyword evidence="4 7" id="KW-0805">Transcription regulation</keyword>
<keyword evidence="3" id="KW-0677">Repeat</keyword>
<dbReference type="Pfam" id="PF02381">
    <property type="entry name" value="MraZ"/>
    <property type="match status" value="2"/>
</dbReference>
<keyword evidence="5 7" id="KW-0238">DNA-binding</keyword>
<dbReference type="GO" id="GO:0003700">
    <property type="term" value="F:DNA-binding transcription factor activity"/>
    <property type="evidence" value="ECO:0007669"/>
    <property type="project" value="UniProtKB-UniRule"/>
</dbReference>
<keyword evidence="10" id="KW-1185">Reference proteome</keyword>
<dbReference type="PROSITE" id="PS51740">
    <property type="entry name" value="SPOVT_ABRB"/>
    <property type="match status" value="1"/>
</dbReference>
<evidence type="ECO:0000256" key="1">
    <source>
        <dbReference type="ARBA" id="ARBA00013860"/>
    </source>
</evidence>